<feature type="region of interest" description="Disordered" evidence="1">
    <location>
        <begin position="243"/>
        <end position="287"/>
    </location>
</feature>
<feature type="region of interest" description="Disordered" evidence="1">
    <location>
        <begin position="61"/>
        <end position="88"/>
    </location>
</feature>
<accession>B4JKH6</accession>
<evidence type="ECO:0000313" key="2">
    <source>
        <dbReference type="EMBL" id="EDW00079.1"/>
    </source>
</evidence>
<feature type="compositionally biased region" description="Basic residues" evidence="1">
    <location>
        <begin position="65"/>
        <end position="81"/>
    </location>
</feature>
<name>B4JKH6_DROGR</name>
<dbReference type="eggNOG" id="ENOG502T9CH">
    <property type="taxonomic scope" value="Eukaryota"/>
</dbReference>
<dbReference type="HOGENOM" id="CLU_049665_0_0_1"/>
<gene>
    <name evidence="2" type="primary">Dgri\GH12663</name>
    <name evidence="2" type="ORF">Dgri_GH12663</name>
</gene>
<feature type="compositionally biased region" description="Low complexity" evidence="1">
    <location>
        <begin position="168"/>
        <end position="178"/>
    </location>
</feature>
<dbReference type="Proteomes" id="UP000001070">
    <property type="component" value="Unassembled WGS sequence"/>
</dbReference>
<protein>
    <submittedName>
        <fullName evidence="2">GH12663</fullName>
    </submittedName>
</protein>
<dbReference type="EMBL" id="CH916370">
    <property type="protein sequence ID" value="EDW00079.1"/>
    <property type="molecule type" value="Genomic_DNA"/>
</dbReference>
<dbReference type="OrthoDB" id="8036615at2759"/>
<dbReference type="OMA" id="YQHEVAN"/>
<feature type="compositionally biased region" description="Low complexity" evidence="1">
    <location>
        <begin position="273"/>
        <end position="287"/>
    </location>
</feature>
<organism evidence="3">
    <name type="scientific">Drosophila grimshawi</name>
    <name type="common">Hawaiian fruit fly</name>
    <name type="synonym">Idiomyia grimshawi</name>
    <dbReference type="NCBI Taxonomy" id="7222"/>
    <lineage>
        <taxon>Eukaryota</taxon>
        <taxon>Metazoa</taxon>
        <taxon>Ecdysozoa</taxon>
        <taxon>Arthropoda</taxon>
        <taxon>Hexapoda</taxon>
        <taxon>Insecta</taxon>
        <taxon>Pterygota</taxon>
        <taxon>Neoptera</taxon>
        <taxon>Endopterygota</taxon>
        <taxon>Diptera</taxon>
        <taxon>Brachycera</taxon>
        <taxon>Muscomorpha</taxon>
        <taxon>Ephydroidea</taxon>
        <taxon>Drosophilidae</taxon>
        <taxon>Drosophila</taxon>
        <taxon>Hawaiian Drosophila</taxon>
    </lineage>
</organism>
<feature type="region of interest" description="Disordered" evidence="1">
    <location>
        <begin position="159"/>
        <end position="190"/>
    </location>
</feature>
<dbReference type="InParanoid" id="B4JKH6"/>
<dbReference type="PhylomeDB" id="B4JKH6"/>
<evidence type="ECO:0000313" key="3">
    <source>
        <dbReference type="Proteomes" id="UP000001070"/>
    </source>
</evidence>
<reference evidence="2 3" key="1">
    <citation type="journal article" date="2007" name="Nature">
        <title>Evolution of genes and genomes on the Drosophila phylogeny.</title>
        <authorList>
            <consortium name="Drosophila 12 Genomes Consortium"/>
            <person name="Clark A.G."/>
            <person name="Eisen M.B."/>
            <person name="Smith D.R."/>
            <person name="Bergman C.M."/>
            <person name="Oliver B."/>
            <person name="Markow T.A."/>
            <person name="Kaufman T.C."/>
            <person name="Kellis M."/>
            <person name="Gelbart W."/>
            <person name="Iyer V.N."/>
            <person name="Pollard D.A."/>
            <person name="Sackton T.B."/>
            <person name="Larracuente A.M."/>
            <person name="Singh N.D."/>
            <person name="Abad J.P."/>
            <person name="Abt D.N."/>
            <person name="Adryan B."/>
            <person name="Aguade M."/>
            <person name="Akashi H."/>
            <person name="Anderson W.W."/>
            <person name="Aquadro C.F."/>
            <person name="Ardell D.H."/>
            <person name="Arguello R."/>
            <person name="Artieri C.G."/>
            <person name="Barbash D.A."/>
            <person name="Barker D."/>
            <person name="Barsanti P."/>
            <person name="Batterham P."/>
            <person name="Batzoglou S."/>
            <person name="Begun D."/>
            <person name="Bhutkar A."/>
            <person name="Blanco E."/>
            <person name="Bosak S.A."/>
            <person name="Bradley R.K."/>
            <person name="Brand A.D."/>
            <person name="Brent M.R."/>
            <person name="Brooks A.N."/>
            <person name="Brown R.H."/>
            <person name="Butlin R.K."/>
            <person name="Caggese C."/>
            <person name="Calvi B.R."/>
            <person name="Bernardo de Carvalho A."/>
            <person name="Caspi A."/>
            <person name="Castrezana S."/>
            <person name="Celniker S.E."/>
            <person name="Chang J.L."/>
            <person name="Chapple C."/>
            <person name="Chatterji S."/>
            <person name="Chinwalla A."/>
            <person name="Civetta A."/>
            <person name="Clifton S.W."/>
            <person name="Comeron J.M."/>
            <person name="Costello J.C."/>
            <person name="Coyne J.A."/>
            <person name="Daub J."/>
            <person name="David R.G."/>
            <person name="Delcher A.L."/>
            <person name="Delehaunty K."/>
            <person name="Do C.B."/>
            <person name="Ebling H."/>
            <person name="Edwards K."/>
            <person name="Eickbush T."/>
            <person name="Evans J.D."/>
            <person name="Filipski A."/>
            <person name="Findeiss S."/>
            <person name="Freyhult E."/>
            <person name="Fulton L."/>
            <person name="Fulton R."/>
            <person name="Garcia A.C."/>
            <person name="Gardiner A."/>
            <person name="Garfield D.A."/>
            <person name="Garvin B.E."/>
            <person name="Gibson G."/>
            <person name="Gilbert D."/>
            <person name="Gnerre S."/>
            <person name="Godfrey J."/>
            <person name="Good R."/>
            <person name="Gotea V."/>
            <person name="Gravely B."/>
            <person name="Greenberg A.J."/>
            <person name="Griffiths-Jones S."/>
            <person name="Gross S."/>
            <person name="Guigo R."/>
            <person name="Gustafson E.A."/>
            <person name="Haerty W."/>
            <person name="Hahn M.W."/>
            <person name="Halligan D.L."/>
            <person name="Halpern A.L."/>
            <person name="Halter G.M."/>
            <person name="Han M.V."/>
            <person name="Heger A."/>
            <person name="Hillier L."/>
            <person name="Hinrichs A.S."/>
            <person name="Holmes I."/>
            <person name="Hoskins R.A."/>
            <person name="Hubisz M.J."/>
            <person name="Hultmark D."/>
            <person name="Huntley M.A."/>
            <person name="Jaffe D.B."/>
            <person name="Jagadeeshan S."/>
            <person name="Jeck W.R."/>
            <person name="Johnson J."/>
            <person name="Jones C.D."/>
            <person name="Jordan W.C."/>
            <person name="Karpen G.H."/>
            <person name="Kataoka E."/>
            <person name="Keightley P.D."/>
            <person name="Kheradpour P."/>
            <person name="Kirkness E.F."/>
            <person name="Koerich L.B."/>
            <person name="Kristiansen K."/>
            <person name="Kudrna D."/>
            <person name="Kulathinal R.J."/>
            <person name="Kumar S."/>
            <person name="Kwok R."/>
            <person name="Lander E."/>
            <person name="Langley C.H."/>
            <person name="Lapoint R."/>
            <person name="Lazzaro B.P."/>
            <person name="Lee S.J."/>
            <person name="Levesque L."/>
            <person name="Li R."/>
            <person name="Lin C.F."/>
            <person name="Lin M.F."/>
            <person name="Lindblad-Toh K."/>
            <person name="Llopart A."/>
            <person name="Long M."/>
            <person name="Low L."/>
            <person name="Lozovsky E."/>
            <person name="Lu J."/>
            <person name="Luo M."/>
            <person name="Machado C.A."/>
            <person name="Makalowski W."/>
            <person name="Marzo M."/>
            <person name="Matsuda M."/>
            <person name="Matzkin L."/>
            <person name="McAllister B."/>
            <person name="McBride C.S."/>
            <person name="McKernan B."/>
            <person name="McKernan K."/>
            <person name="Mendez-Lago M."/>
            <person name="Minx P."/>
            <person name="Mollenhauer M.U."/>
            <person name="Montooth K."/>
            <person name="Mount S.M."/>
            <person name="Mu X."/>
            <person name="Myers E."/>
            <person name="Negre B."/>
            <person name="Newfeld S."/>
            <person name="Nielsen R."/>
            <person name="Noor M.A."/>
            <person name="O'Grady P."/>
            <person name="Pachter L."/>
            <person name="Papaceit M."/>
            <person name="Parisi M.J."/>
            <person name="Parisi M."/>
            <person name="Parts L."/>
            <person name="Pedersen J.S."/>
            <person name="Pesole G."/>
            <person name="Phillippy A.M."/>
            <person name="Ponting C.P."/>
            <person name="Pop M."/>
            <person name="Porcelli D."/>
            <person name="Powell J.R."/>
            <person name="Prohaska S."/>
            <person name="Pruitt K."/>
            <person name="Puig M."/>
            <person name="Quesneville H."/>
            <person name="Ram K.R."/>
            <person name="Rand D."/>
            <person name="Rasmussen M.D."/>
            <person name="Reed L.K."/>
            <person name="Reenan R."/>
            <person name="Reily A."/>
            <person name="Remington K.A."/>
            <person name="Rieger T.T."/>
            <person name="Ritchie M.G."/>
            <person name="Robin C."/>
            <person name="Rogers Y.H."/>
            <person name="Rohde C."/>
            <person name="Rozas J."/>
            <person name="Rubenfield M.J."/>
            <person name="Ruiz A."/>
            <person name="Russo S."/>
            <person name="Salzberg S.L."/>
            <person name="Sanchez-Gracia A."/>
            <person name="Saranga D.J."/>
            <person name="Sato H."/>
            <person name="Schaeffer S.W."/>
            <person name="Schatz M.C."/>
            <person name="Schlenke T."/>
            <person name="Schwartz R."/>
            <person name="Segarra C."/>
            <person name="Singh R.S."/>
            <person name="Sirot L."/>
            <person name="Sirota M."/>
            <person name="Sisneros N.B."/>
            <person name="Smith C.D."/>
            <person name="Smith T.F."/>
            <person name="Spieth J."/>
            <person name="Stage D.E."/>
            <person name="Stark A."/>
            <person name="Stephan W."/>
            <person name="Strausberg R.L."/>
            <person name="Strempel S."/>
            <person name="Sturgill D."/>
            <person name="Sutton G."/>
            <person name="Sutton G.G."/>
            <person name="Tao W."/>
            <person name="Teichmann S."/>
            <person name="Tobari Y.N."/>
            <person name="Tomimura Y."/>
            <person name="Tsolas J.M."/>
            <person name="Valente V.L."/>
            <person name="Venter E."/>
            <person name="Venter J.C."/>
            <person name="Vicario S."/>
            <person name="Vieira F.G."/>
            <person name="Vilella A.J."/>
            <person name="Villasante A."/>
            <person name="Walenz B."/>
            <person name="Wang J."/>
            <person name="Wasserman M."/>
            <person name="Watts T."/>
            <person name="Wilson D."/>
            <person name="Wilson R.K."/>
            <person name="Wing R.A."/>
            <person name="Wolfner M.F."/>
            <person name="Wong A."/>
            <person name="Wong G.K."/>
            <person name="Wu C.I."/>
            <person name="Wu G."/>
            <person name="Yamamoto D."/>
            <person name="Yang H.P."/>
            <person name="Yang S.P."/>
            <person name="Yorke J.A."/>
            <person name="Yoshida K."/>
            <person name="Zdobnov E."/>
            <person name="Zhang P."/>
            <person name="Zhang Y."/>
            <person name="Zimin A.V."/>
            <person name="Baldwin J."/>
            <person name="Abdouelleil A."/>
            <person name="Abdulkadir J."/>
            <person name="Abebe A."/>
            <person name="Abera B."/>
            <person name="Abreu J."/>
            <person name="Acer S.C."/>
            <person name="Aftuck L."/>
            <person name="Alexander A."/>
            <person name="An P."/>
            <person name="Anderson E."/>
            <person name="Anderson S."/>
            <person name="Arachi H."/>
            <person name="Azer M."/>
            <person name="Bachantsang P."/>
            <person name="Barry A."/>
            <person name="Bayul T."/>
            <person name="Berlin A."/>
            <person name="Bessette D."/>
            <person name="Bloom T."/>
            <person name="Blye J."/>
            <person name="Boguslavskiy L."/>
            <person name="Bonnet C."/>
            <person name="Boukhgalter B."/>
            <person name="Bourzgui I."/>
            <person name="Brown A."/>
            <person name="Cahill P."/>
            <person name="Channer S."/>
            <person name="Cheshatsang Y."/>
            <person name="Chuda L."/>
            <person name="Citroen M."/>
            <person name="Collymore A."/>
            <person name="Cooke P."/>
            <person name="Costello M."/>
            <person name="D'Aco K."/>
            <person name="Daza R."/>
            <person name="De Haan G."/>
            <person name="DeGray S."/>
            <person name="DeMaso C."/>
            <person name="Dhargay N."/>
            <person name="Dooley K."/>
            <person name="Dooley E."/>
            <person name="Doricent M."/>
            <person name="Dorje P."/>
            <person name="Dorjee K."/>
            <person name="Dupes A."/>
            <person name="Elong R."/>
            <person name="Falk J."/>
            <person name="Farina A."/>
            <person name="Faro S."/>
            <person name="Ferguson D."/>
            <person name="Fisher S."/>
            <person name="Foley C.D."/>
            <person name="Franke A."/>
            <person name="Friedrich D."/>
            <person name="Gadbois L."/>
            <person name="Gearin G."/>
            <person name="Gearin C.R."/>
            <person name="Giannoukos G."/>
            <person name="Goode T."/>
            <person name="Graham J."/>
            <person name="Grandbois E."/>
            <person name="Grewal S."/>
            <person name="Gyaltsen K."/>
            <person name="Hafez N."/>
            <person name="Hagos B."/>
            <person name="Hall J."/>
            <person name="Henson C."/>
            <person name="Hollinger A."/>
            <person name="Honan T."/>
            <person name="Huard M.D."/>
            <person name="Hughes L."/>
            <person name="Hurhula B."/>
            <person name="Husby M.E."/>
            <person name="Kamat A."/>
            <person name="Kanga B."/>
            <person name="Kashin S."/>
            <person name="Khazanovich D."/>
            <person name="Kisner P."/>
            <person name="Lance K."/>
            <person name="Lara M."/>
            <person name="Lee W."/>
            <person name="Lennon N."/>
            <person name="Letendre F."/>
            <person name="LeVine R."/>
            <person name="Lipovsky A."/>
            <person name="Liu X."/>
            <person name="Liu J."/>
            <person name="Liu S."/>
            <person name="Lokyitsang T."/>
            <person name="Lokyitsang Y."/>
            <person name="Lubonja R."/>
            <person name="Lui A."/>
            <person name="MacDonald P."/>
            <person name="Magnisalis V."/>
            <person name="Maru K."/>
            <person name="Matthews C."/>
            <person name="McCusker W."/>
            <person name="McDonough S."/>
            <person name="Mehta T."/>
            <person name="Meldrim J."/>
            <person name="Meneus L."/>
            <person name="Mihai O."/>
            <person name="Mihalev A."/>
            <person name="Mihova T."/>
            <person name="Mittelman R."/>
            <person name="Mlenga V."/>
            <person name="Montmayeur A."/>
            <person name="Mulrain L."/>
            <person name="Navidi A."/>
            <person name="Naylor J."/>
            <person name="Negash T."/>
            <person name="Nguyen T."/>
            <person name="Nguyen N."/>
            <person name="Nicol R."/>
            <person name="Norbu C."/>
            <person name="Norbu N."/>
            <person name="Novod N."/>
            <person name="O'Neill B."/>
            <person name="Osman S."/>
            <person name="Markiewicz E."/>
            <person name="Oyono O.L."/>
            <person name="Patti C."/>
            <person name="Phunkhang P."/>
            <person name="Pierre F."/>
            <person name="Priest M."/>
            <person name="Raghuraman S."/>
            <person name="Rege F."/>
            <person name="Reyes R."/>
            <person name="Rise C."/>
            <person name="Rogov P."/>
            <person name="Ross K."/>
            <person name="Ryan E."/>
            <person name="Settipalli S."/>
            <person name="Shea T."/>
            <person name="Sherpa N."/>
            <person name="Shi L."/>
            <person name="Shih D."/>
            <person name="Sparrow T."/>
            <person name="Spaulding J."/>
            <person name="Stalker J."/>
            <person name="Stange-Thomann N."/>
            <person name="Stavropoulos S."/>
            <person name="Stone C."/>
            <person name="Strader C."/>
            <person name="Tesfaye S."/>
            <person name="Thomson T."/>
            <person name="Thoulutsang Y."/>
            <person name="Thoulutsang D."/>
            <person name="Topham K."/>
            <person name="Topping I."/>
            <person name="Tsamla T."/>
            <person name="Vassiliev H."/>
            <person name="Vo A."/>
            <person name="Wangchuk T."/>
            <person name="Wangdi T."/>
            <person name="Weiand M."/>
            <person name="Wilkinson J."/>
            <person name="Wilson A."/>
            <person name="Yadav S."/>
            <person name="Young G."/>
            <person name="Yu Q."/>
            <person name="Zembek L."/>
            <person name="Zhong D."/>
            <person name="Zimmer A."/>
            <person name="Zwirko Z."/>
            <person name="Jaffe D.B."/>
            <person name="Alvarez P."/>
            <person name="Brockman W."/>
            <person name="Butler J."/>
            <person name="Chin C."/>
            <person name="Gnerre S."/>
            <person name="Grabherr M."/>
            <person name="Kleber M."/>
            <person name="Mauceli E."/>
            <person name="MacCallum I."/>
        </authorList>
    </citation>
    <scope>NUCLEOTIDE SEQUENCE [LARGE SCALE GENOMIC DNA]</scope>
    <source>
        <strain evidence="3">Tucson 15287-2541.00</strain>
    </source>
</reference>
<dbReference type="FunCoup" id="B4JKH6">
    <property type="interactions" value="5"/>
</dbReference>
<sequence length="428" mass="48840">MSDLSVVGQPMRVGDKFVPCLSVRRIYNMKCFRPERYQHEVANHYRDFKLQQSSLHLNRRYPQGHSRHHRHRRHPRSRHRPLAPMHPSASSVQHRCELPTHVHYFPSSGFVGFATTTTSTSTTPSASAPVTTDVSDSDLISSISQGAAIATTTGTSTRARYNDDDAHNNNNNINTNTNKSSERRSGSSRNYGHRVLNINTTKVENLANCRIDLYAYLQLASGYYERGLHANIKYLQSIGQRNAIKQQQHHQQQKQQQQQKQKQRRYSLEAWPQQQAVDDPSQQQQQRQLSTFLNDLQRCQTGPENINGNARTDAIRVHITPAKDSMCDYANRQCSDNNINNKINHINSSSSSSSNSIFTEVPDQQQQQQQQRKLYEIIDNLSQLRLCDSRLPLITLTDYTQQVALYGANFDIAGNCEMQIPNEARPPT</sequence>
<proteinExistence type="predicted"/>
<dbReference type="AlphaFoldDB" id="B4JKH6"/>
<evidence type="ECO:0000256" key="1">
    <source>
        <dbReference type="SAM" id="MobiDB-lite"/>
    </source>
</evidence>
<keyword evidence="3" id="KW-1185">Reference proteome</keyword>